<reference evidence="2" key="1">
    <citation type="submission" date="2016-11" db="EMBL/GenBank/DDBJ databases">
        <authorList>
            <person name="Varghese N."/>
            <person name="Submissions S."/>
        </authorList>
    </citation>
    <scope>NUCLEOTIDE SEQUENCE [LARGE SCALE GENOMIC DNA]</scope>
    <source>
        <strain evidence="2">DSM 24579</strain>
    </source>
</reference>
<gene>
    <name evidence="1" type="ORF">SAMN05444483_101396</name>
</gene>
<protein>
    <submittedName>
        <fullName evidence="1">Uncharacterized protein</fullName>
    </submittedName>
</protein>
<accession>A0A1M5C8I6</accession>
<dbReference type="Proteomes" id="UP000183945">
    <property type="component" value="Unassembled WGS sequence"/>
</dbReference>
<evidence type="ECO:0000313" key="1">
    <source>
        <dbReference type="EMBL" id="SHF51069.1"/>
    </source>
</evidence>
<sequence>MEKLFIIGLYLFFMSLSAQENYLEFGNNYYFNSTLNEKLSKQKINFENDSSSINENLVKQGYKINVVEIKENKVFFKYLCFTNDSLRTIYNGDIENKILEVSI</sequence>
<name>A0A1M5C8I6_SALEC</name>
<dbReference type="OrthoDB" id="1158431at2"/>
<proteinExistence type="predicted"/>
<keyword evidence="2" id="KW-1185">Reference proteome</keyword>
<dbReference type="AlphaFoldDB" id="A0A1M5C8I6"/>
<dbReference type="RefSeq" id="WP_072876150.1">
    <property type="nucleotide sequence ID" value="NZ_FQVT01000001.1"/>
</dbReference>
<evidence type="ECO:0000313" key="2">
    <source>
        <dbReference type="Proteomes" id="UP000183945"/>
    </source>
</evidence>
<organism evidence="1 2">
    <name type="scientific">Salegentibacter echinorum</name>
    <dbReference type="NCBI Taxonomy" id="1073325"/>
    <lineage>
        <taxon>Bacteria</taxon>
        <taxon>Pseudomonadati</taxon>
        <taxon>Bacteroidota</taxon>
        <taxon>Flavobacteriia</taxon>
        <taxon>Flavobacteriales</taxon>
        <taxon>Flavobacteriaceae</taxon>
        <taxon>Salegentibacter</taxon>
    </lineage>
</organism>
<dbReference type="EMBL" id="FQVT01000001">
    <property type="protein sequence ID" value="SHF51069.1"/>
    <property type="molecule type" value="Genomic_DNA"/>
</dbReference>